<accession>A0A1X1WV93</accession>
<evidence type="ECO:0008006" key="4">
    <source>
        <dbReference type="Google" id="ProtNLM"/>
    </source>
</evidence>
<dbReference type="AlphaFoldDB" id="A0A1X1WV93"/>
<feature type="transmembrane region" description="Helical" evidence="1">
    <location>
        <begin position="75"/>
        <end position="93"/>
    </location>
</feature>
<feature type="transmembrane region" description="Helical" evidence="1">
    <location>
        <begin position="173"/>
        <end position="192"/>
    </location>
</feature>
<sequence length="216" mass="23715">MPYAFLGVLVVGFLAFSLPPYLSGGSRVPPTFGLHYELLVMHVLLAGIAMLCAVVQLLPGSRGRWPALHRRTGRIYVFAAVPAALSALVIGAATPFGPLLAASNVVLGALWLWFTVDGYRAARARQFARHRRQITRSAVLALSVITNRVWTPALFLALQPLQHRLFGGNEEHFLWLVAGLGGWLGWTVPLVVTQVWLRRKPGVPPAVLRAYRAQRV</sequence>
<evidence type="ECO:0000313" key="3">
    <source>
        <dbReference type="Proteomes" id="UP000193622"/>
    </source>
</evidence>
<dbReference type="RefSeq" id="WP_036464904.1">
    <property type="nucleotide sequence ID" value="NZ_LQPC01000020.1"/>
</dbReference>
<feature type="transmembrane region" description="Helical" evidence="1">
    <location>
        <begin position="34"/>
        <end position="55"/>
    </location>
</feature>
<evidence type="ECO:0000256" key="1">
    <source>
        <dbReference type="SAM" id="Phobius"/>
    </source>
</evidence>
<feature type="transmembrane region" description="Helical" evidence="1">
    <location>
        <begin position="99"/>
        <end position="116"/>
    </location>
</feature>
<name>A0A1X1WV93_MYCIR</name>
<keyword evidence="1" id="KW-1133">Transmembrane helix</keyword>
<gene>
    <name evidence="2" type="ORF">AWC12_06765</name>
</gene>
<dbReference type="Proteomes" id="UP000193622">
    <property type="component" value="Unassembled WGS sequence"/>
</dbReference>
<proteinExistence type="predicted"/>
<protein>
    <recommendedName>
        <fullName evidence="4">DUF2306 domain-containing protein</fullName>
    </recommendedName>
</protein>
<organism evidence="2 3">
    <name type="scientific">Mycolicibacterium iranicum</name>
    <name type="common">Mycobacterium iranicum</name>
    <dbReference type="NCBI Taxonomy" id="912594"/>
    <lineage>
        <taxon>Bacteria</taxon>
        <taxon>Bacillati</taxon>
        <taxon>Actinomycetota</taxon>
        <taxon>Actinomycetes</taxon>
        <taxon>Mycobacteriales</taxon>
        <taxon>Mycobacteriaceae</taxon>
        <taxon>Mycolicibacterium</taxon>
    </lineage>
</organism>
<dbReference type="Pfam" id="PF10067">
    <property type="entry name" value="DUF2306"/>
    <property type="match status" value="1"/>
</dbReference>
<feature type="transmembrane region" description="Helical" evidence="1">
    <location>
        <begin position="137"/>
        <end position="161"/>
    </location>
</feature>
<dbReference type="InterPro" id="IPR018750">
    <property type="entry name" value="DUF2306_membrane"/>
</dbReference>
<comment type="caution">
    <text evidence="2">The sequence shown here is derived from an EMBL/GenBank/DDBJ whole genome shotgun (WGS) entry which is preliminary data.</text>
</comment>
<keyword evidence="1" id="KW-0472">Membrane</keyword>
<dbReference type="EMBL" id="LQPC01000020">
    <property type="protein sequence ID" value="ORV90449.1"/>
    <property type="molecule type" value="Genomic_DNA"/>
</dbReference>
<reference evidence="2 3" key="1">
    <citation type="submission" date="2016-01" db="EMBL/GenBank/DDBJ databases">
        <title>The new phylogeny of the genus Mycobacterium.</title>
        <authorList>
            <person name="Tarcisio F."/>
            <person name="Conor M."/>
            <person name="Antonella G."/>
            <person name="Elisabetta G."/>
            <person name="Giulia F.S."/>
            <person name="Sara T."/>
            <person name="Anna F."/>
            <person name="Clotilde B."/>
            <person name="Roberto B."/>
            <person name="Veronica D.S."/>
            <person name="Fabio R."/>
            <person name="Monica P."/>
            <person name="Olivier J."/>
            <person name="Enrico T."/>
            <person name="Nicola S."/>
        </authorList>
    </citation>
    <scope>NUCLEOTIDE SEQUENCE [LARGE SCALE GENOMIC DNA]</scope>
    <source>
        <strain evidence="2 3">DSM 45541</strain>
    </source>
</reference>
<evidence type="ECO:0000313" key="2">
    <source>
        <dbReference type="EMBL" id="ORV90449.1"/>
    </source>
</evidence>
<keyword evidence="1" id="KW-0812">Transmembrane</keyword>